<evidence type="ECO:0000256" key="11">
    <source>
        <dbReference type="SAM" id="Phobius"/>
    </source>
</evidence>
<keyword evidence="9" id="KW-0902">Two-component regulatory system</keyword>
<dbReference type="Proteomes" id="UP000295129">
    <property type="component" value="Unassembled WGS sequence"/>
</dbReference>
<dbReference type="EC" id="2.7.13.3" evidence="3"/>
<keyword evidence="15" id="KW-1185">Reference proteome</keyword>
<dbReference type="InterPro" id="IPR036890">
    <property type="entry name" value="HATPase_C_sf"/>
</dbReference>
<evidence type="ECO:0000256" key="1">
    <source>
        <dbReference type="ARBA" id="ARBA00000085"/>
    </source>
</evidence>
<dbReference type="InterPro" id="IPR004358">
    <property type="entry name" value="Sig_transdc_His_kin-like_C"/>
</dbReference>
<dbReference type="AlphaFoldDB" id="A0A4V3BLU7"/>
<evidence type="ECO:0000256" key="5">
    <source>
        <dbReference type="ARBA" id="ARBA00022679"/>
    </source>
</evidence>
<evidence type="ECO:0000256" key="10">
    <source>
        <dbReference type="ARBA" id="ARBA00023136"/>
    </source>
</evidence>
<sequence length="446" mass="47625">MALPERGGLRGRLLLFGCLAALLVSGAGGWVLRQNVHATLLRGLEQRLDERAERIAASLLAAPGGGLVPERSRNNDEFSRIFSGWYWQLEGAGPEQRSRSLWDSRLTPADASPPSSSLTSLLAPGTTLRRLRGPRDEALLGLAIPVEAGGQRAMLHVYGPAAETEAELARLDRILLLTQALLILALVLATLAQVRLGLAPLRRLRAALAAVREGSAERLGGGYGPELDPLAEEMDEVLARNARIVARARGHAADLSHALKKPLALLGGEATAGGSELLRGQVAAMSRLIDRHLARAGSGAGELRRVAVAPRIAHLVALMQRLHRERALDWQLTVPEQLHWRCEPTDLDEMLGNLLDNAGKWARGRVTVGAAAAAGELRIRIADDGPGLDDAQLEQASRRGLRFDENTEGSGLGLAITRDIAETYGGRLELGRSGLGGLEAVLVLPV</sequence>
<dbReference type="SMART" id="SM00387">
    <property type="entry name" value="HATPase_c"/>
    <property type="match status" value="1"/>
</dbReference>
<name>A0A4V3BLU7_9RHOO</name>
<dbReference type="SUPFAM" id="SSF55874">
    <property type="entry name" value="ATPase domain of HSP90 chaperone/DNA topoisomerase II/histidine kinase"/>
    <property type="match status" value="1"/>
</dbReference>
<dbReference type="PROSITE" id="PS50885">
    <property type="entry name" value="HAMP"/>
    <property type="match status" value="1"/>
</dbReference>
<evidence type="ECO:0000259" key="12">
    <source>
        <dbReference type="PROSITE" id="PS50109"/>
    </source>
</evidence>
<evidence type="ECO:0000256" key="7">
    <source>
        <dbReference type="ARBA" id="ARBA00022777"/>
    </source>
</evidence>
<dbReference type="InterPro" id="IPR050428">
    <property type="entry name" value="TCS_sensor_his_kinase"/>
</dbReference>
<dbReference type="EMBL" id="SNVV01000016">
    <property type="protein sequence ID" value="TDN48192.1"/>
    <property type="molecule type" value="Genomic_DNA"/>
</dbReference>
<evidence type="ECO:0000256" key="4">
    <source>
        <dbReference type="ARBA" id="ARBA00022553"/>
    </source>
</evidence>
<gene>
    <name evidence="14" type="ORF">C7389_11697</name>
</gene>
<protein>
    <recommendedName>
        <fullName evidence="3">histidine kinase</fullName>
        <ecNumber evidence="3">2.7.13.3</ecNumber>
    </recommendedName>
</protein>
<dbReference type="InterPro" id="IPR005467">
    <property type="entry name" value="His_kinase_dom"/>
</dbReference>
<dbReference type="PANTHER" id="PTHR45436:SF5">
    <property type="entry name" value="SENSOR HISTIDINE KINASE TRCS"/>
    <property type="match status" value="1"/>
</dbReference>
<feature type="transmembrane region" description="Helical" evidence="11">
    <location>
        <begin position="174"/>
        <end position="198"/>
    </location>
</feature>
<dbReference type="Pfam" id="PF02518">
    <property type="entry name" value="HATPase_c"/>
    <property type="match status" value="1"/>
</dbReference>
<keyword evidence="6 11" id="KW-0812">Transmembrane</keyword>
<dbReference type="GO" id="GO:0000160">
    <property type="term" value="P:phosphorelay signal transduction system"/>
    <property type="evidence" value="ECO:0007669"/>
    <property type="project" value="UniProtKB-KW"/>
</dbReference>
<dbReference type="InterPro" id="IPR003594">
    <property type="entry name" value="HATPase_dom"/>
</dbReference>
<dbReference type="PRINTS" id="PR00344">
    <property type="entry name" value="BCTRLSENSOR"/>
</dbReference>
<comment type="subcellular location">
    <subcellularLocation>
        <location evidence="2">Membrane</location>
    </subcellularLocation>
</comment>
<accession>A0A4V3BLU7</accession>
<comment type="catalytic activity">
    <reaction evidence="1">
        <text>ATP + protein L-histidine = ADP + protein N-phospho-L-histidine.</text>
        <dbReference type="EC" id="2.7.13.3"/>
    </reaction>
</comment>
<dbReference type="PANTHER" id="PTHR45436">
    <property type="entry name" value="SENSOR HISTIDINE KINASE YKOH"/>
    <property type="match status" value="1"/>
</dbReference>
<feature type="domain" description="HAMP" evidence="13">
    <location>
        <begin position="195"/>
        <end position="246"/>
    </location>
</feature>
<dbReference type="RefSeq" id="WP_133593773.1">
    <property type="nucleotide sequence ID" value="NZ_SNVV01000016.1"/>
</dbReference>
<keyword evidence="7 14" id="KW-0418">Kinase</keyword>
<keyword evidence="10 11" id="KW-0472">Membrane</keyword>
<evidence type="ECO:0000256" key="8">
    <source>
        <dbReference type="ARBA" id="ARBA00022989"/>
    </source>
</evidence>
<evidence type="ECO:0000313" key="14">
    <source>
        <dbReference type="EMBL" id="TDN48192.1"/>
    </source>
</evidence>
<evidence type="ECO:0000313" key="15">
    <source>
        <dbReference type="Proteomes" id="UP000295129"/>
    </source>
</evidence>
<dbReference type="OrthoDB" id="9809567at2"/>
<proteinExistence type="predicted"/>
<evidence type="ECO:0000256" key="3">
    <source>
        <dbReference type="ARBA" id="ARBA00012438"/>
    </source>
</evidence>
<reference evidence="14 15" key="1">
    <citation type="submission" date="2019-03" db="EMBL/GenBank/DDBJ databases">
        <title>Genomic Encyclopedia of Type Strains, Phase IV (KMG-IV): sequencing the most valuable type-strain genomes for metagenomic binning, comparative biology and taxonomic classification.</title>
        <authorList>
            <person name="Goeker M."/>
        </authorList>
    </citation>
    <scope>NUCLEOTIDE SEQUENCE [LARGE SCALE GENOMIC DNA]</scope>
    <source>
        <strain evidence="14 15">DSM 12121</strain>
    </source>
</reference>
<dbReference type="Gene3D" id="3.30.565.10">
    <property type="entry name" value="Histidine kinase-like ATPase, C-terminal domain"/>
    <property type="match status" value="1"/>
</dbReference>
<keyword evidence="4" id="KW-0597">Phosphoprotein</keyword>
<evidence type="ECO:0000256" key="9">
    <source>
        <dbReference type="ARBA" id="ARBA00023012"/>
    </source>
</evidence>
<keyword evidence="5" id="KW-0808">Transferase</keyword>
<comment type="caution">
    <text evidence="14">The sequence shown here is derived from an EMBL/GenBank/DDBJ whole genome shotgun (WGS) entry which is preliminary data.</text>
</comment>
<dbReference type="PROSITE" id="PS50109">
    <property type="entry name" value="HIS_KIN"/>
    <property type="match status" value="1"/>
</dbReference>
<evidence type="ECO:0000256" key="6">
    <source>
        <dbReference type="ARBA" id="ARBA00022692"/>
    </source>
</evidence>
<dbReference type="GO" id="GO:0004673">
    <property type="term" value="F:protein histidine kinase activity"/>
    <property type="evidence" value="ECO:0007669"/>
    <property type="project" value="UniProtKB-EC"/>
</dbReference>
<evidence type="ECO:0000259" key="13">
    <source>
        <dbReference type="PROSITE" id="PS50885"/>
    </source>
</evidence>
<organism evidence="14 15">
    <name type="scientific">Azoarcus indigens</name>
    <dbReference type="NCBI Taxonomy" id="29545"/>
    <lineage>
        <taxon>Bacteria</taxon>
        <taxon>Pseudomonadati</taxon>
        <taxon>Pseudomonadota</taxon>
        <taxon>Betaproteobacteria</taxon>
        <taxon>Rhodocyclales</taxon>
        <taxon>Zoogloeaceae</taxon>
        <taxon>Azoarcus</taxon>
    </lineage>
</organism>
<evidence type="ECO:0000256" key="2">
    <source>
        <dbReference type="ARBA" id="ARBA00004370"/>
    </source>
</evidence>
<dbReference type="InterPro" id="IPR003660">
    <property type="entry name" value="HAMP_dom"/>
</dbReference>
<keyword evidence="8 11" id="KW-1133">Transmembrane helix</keyword>
<dbReference type="GO" id="GO:0005886">
    <property type="term" value="C:plasma membrane"/>
    <property type="evidence" value="ECO:0007669"/>
    <property type="project" value="TreeGrafter"/>
</dbReference>
<feature type="domain" description="Histidine kinase" evidence="12">
    <location>
        <begin position="254"/>
        <end position="446"/>
    </location>
</feature>